<dbReference type="InterPro" id="IPR036259">
    <property type="entry name" value="MFS_trans_sf"/>
</dbReference>
<dbReference type="Proteomes" id="UP001501020">
    <property type="component" value="Unassembled WGS sequence"/>
</dbReference>
<gene>
    <name evidence="7" type="ORF">GCM10009727_35010</name>
</gene>
<comment type="subcellular location">
    <subcellularLocation>
        <location evidence="1">Cell membrane</location>
        <topology evidence="1">Multi-pass membrane protein</topology>
    </subcellularLocation>
</comment>
<evidence type="ECO:0000256" key="4">
    <source>
        <dbReference type="ARBA" id="ARBA00022989"/>
    </source>
</evidence>
<reference evidence="7 8" key="1">
    <citation type="journal article" date="2019" name="Int. J. Syst. Evol. Microbiol.">
        <title>The Global Catalogue of Microorganisms (GCM) 10K type strain sequencing project: providing services to taxonomists for standard genome sequencing and annotation.</title>
        <authorList>
            <consortium name="The Broad Institute Genomics Platform"/>
            <consortium name="The Broad Institute Genome Sequencing Center for Infectious Disease"/>
            <person name="Wu L."/>
            <person name="Ma J."/>
        </authorList>
    </citation>
    <scope>NUCLEOTIDE SEQUENCE [LARGE SCALE GENOMIC DNA]</scope>
    <source>
        <strain evidence="7 8">JCM 13850</strain>
    </source>
</reference>
<feature type="transmembrane region" description="Helical" evidence="6">
    <location>
        <begin position="363"/>
        <end position="382"/>
    </location>
</feature>
<dbReference type="PANTHER" id="PTHR23513:SF6">
    <property type="entry name" value="MAJOR FACILITATOR SUPERFAMILY ASSOCIATED DOMAIN-CONTAINING PROTEIN"/>
    <property type="match status" value="1"/>
</dbReference>
<dbReference type="PANTHER" id="PTHR23513">
    <property type="entry name" value="INTEGRAL MEMBRANE EFFLUX PROTEIN-RELATED"/>
    <property type="match status" value="1"/>
</dbReference>
<dbReference type="Pfam" id="PF07690">
    <property type="entry name" value="MFS_1"/>
    <property type="match status" value="1"/>
</dbReference>
<evidence type="ECO:0000313" key="8">
    <source>
        <dbReference type="Proteomes" id="UP001501020"/>
    </source>
</evidence>
<evidence type="ECO:0000256" key="2">
    <source>
        <dbReference type="ARBA" id="ARBA00022475"/>
    </source>
</evidence>
<keyword evidence="8" id="KW-1185">Reference proteome</keyword>
<evidence type="ECO:0000313" key="7">
    <source>
        <dbReference type="EMBL" id="GAA2138915.1"/>
    </source>
</evidence>
<feature type="transmembrane region" description="Helical" evidence="6">
    <location>
        <begin position="394"/>
        <end position="414"/>
    </location>
</feature>
<evidence type="ECO:0000256" key="5">
    <source>
        <dbReference type="ARBA" id="ARBA00023136"/>
    </source>
</evidence>
<organism evidence="7 8">
    <name type="scientific">Actinomadura napierensis</name>
    <dbReference type="NCBI Taxonomy" id="267854"/>
    <lineage>
        <taxon>Bacteria</taxon>
        <taxon>Bacillati</taxon>
        <taxon>Actinomycetota</taxon>
        <taxon>Actinomycetes</taxon>
        <taxon>Streptosporangiales</taxon>
        <taxon>Thermomonosporaceae</taxon>
        <taxon>Actinomadura</taxon>
    </lineage>
</organism>
<dbReference type="InterPro" id="IPR011701">
    <property type="entry name" value="MFS"/>
</dbReference>
<keyword evidence="5 6" id="KW-0472">Membrane</keyword>
<evidence type="ECO:0000256" key="3">
    <source>
        <dbReference type="ARBA" id="ARBA00022692"/>
    </source>
</evidence>
<proteinExistence type="predicted"/>
<dbReference type="CDD" id="cd06173">
    <property type="entry name" value="MFS_MefA_like"/>
    <property type="match status" value="1"/>
</dbReference>
<evidence type="ECO:0000256" key="6">
    <source>
        <dbReference type="SAM" id="Phobius"/>
    </source>
</evidence>
<sequence>MLGGSTLSQLGTLGAAAASPLLALTMTGSPIVAGWVTAASTLPGLFLHLPAGLIVDRYDRWWIMFASQAIRVLNSVLLFVALLTVTRPWPFLIAAIIVDGSCAVFFRIAELAAVRYVVPDGQAERAMGTSEARHHVALVLGRPVGGLLFTVNRVVPYLLDAATSVVSVLTLLGMSNKRLQSFAPKPKASKNGVLRSFKEGVLQICRDRFLSVSLAACAVANLAFQVVILLLVVEAERRHFSGSVIGALLATSGVSGFLGAVTAPGIVRRFKPQTTVKWCVVSWFPLLGVVAMSGNPLIGMCAWGFCSFMGAYINVALAVHQSRVVPKELQGRVEGVVQFLTTGAVALGASAGGYVIDSFGTRSTAAVAALVFLALAIAVPFVVSRPSGSGEPTLLGLILFLALISAWSLLPASARGRKRAPVKRGERARGTSAGAALGGAMVSAGKDG</sequence>
<feature type="transmembrane region" description="Helical" evidence="6">
    <location>
        <begin position="209"/>
        <end position="232"/>
    </location>
</feature>
<protein>
    <submittedName>
        <fullName evidence="7">MFS transporter</fullName>
    </submittedName>
</protein>
<accession>A0ABN2ZAB1</accession>
<evidence type="ECO:0000256" key="1">
    <source>
        <dbReference type="ARBA" id="ARBA00004651"/>
    </source>
</evidence>
<keyword evidence="3 6" id="KW-0812">Transmembrane</keyword>
<feature type="transmembrane region" description="Helical" evidence="6">
    <location>
        <begin position="244"/>
        <end position="267"/>
    </location>
</feature>
<feature type="transmembrane region" description="Helical" evidence="6">
    <location>
        <begin position="336"/>
        <end position="356"/>
    </location>
</feature>
<dbReference type="SUPFAM" id="SSF103473">
    <property type="entry name" value="MFS general substrate transporter"/>
    <property type="match status" value="1"/>
</dbReference>
<feature type="transmembrane region" description="Helical" evidence="6">
    <location>
        <begin position="28"/>
        <end position="49"/>
    </location>
</feature>
<dbReference type="Gene3D" id="1.20.1250.20">
    <property type="entry name" value="MFS general substrate transporter like domains"/>
    <property type="match status" value="1"/>
</dbReference>
<comment type="caution">
    <text evidence="7">The sequence shown here is derived from an EMBL/GenBank/DDBJ whole genome shotgun (WGS) entry which is preliminary data.</text>
</comment>
<dbReference type="EMBL" id="BAAAMR010000027">
    <property type="protein sequence ID" value="GAA2138915.1"/>
    <property type="molecule type" value="Genomic_DNA"/>
</dbReference>
<name>A0ABN2ZAB1_9ACTN</name>
<keyword evidence="4 6" id="KW-1133">Transmembrane helix</keyword>
<keyword evidence="2" id="KW-1003">Cell membrane</keyword>